<feature type="region of interest" description="Disordered" evidence="6">
    <location>
        <begin position="190"/>
        <end position="225"/>
    </location>
</feature>
<dbReference type="Pfam" id="PF13890">
    <property type="entry name" value="Rab3-GTPase_cat"/>
    <property type="match status" value="1"/>
</dbReference>
<dbReference type="EMBL" id="VLTO01000001">
    <property type="protein sequence ID" value="KAA0178280.1"/>
    <property type="molecule type" value="Genomic_DNA"/>
</dbReference>
<evidence type="ECO:0000256" key="6">
    <source>
        <dbReference type="SAM" id="MobiDB-lite"/>
    </source>
</evidence>
<feature type="region of interest" description="Disordered" evidence="6">
    <location>
        <begin position="373"/>
        <end position="402"/>
    </location>
</feature>
<evidence type="ECO:0000259" key="7">
    <source>
        <dbReference type="Pfam" id="PF13890"/>
    </source>
</evidence>
<dbReference type="InterPro" id="IPR045700">
    <property type="entry name" value="Rab3GAP1"/>
</dbReference>
<organism evidence="8 9">
    <name type="scientific">Cafeteria roenbergensis</name>
    <name type="common">Marine flagellate</name>
    <dbReference type="NCBI Taxonomy" id="33653"/>
    <lineage>
        <taxon>Eukaryota</taxon>
        <taxon>Sar</taxon>
        <taxon>Stramenopiles</taxon>
        <taxon>Bigyra</taxon>
        <taxon>Opalozoa</taxon>
        <taxon>Bicosoecida</taxon>
        <taxon>Cafeteriaceae</taxon>
        <taxon>Cafeteria</taxon>
    </lineage>
</organism>
<proteinExistence type="inferred from homology"/>
<dbReference type="InterPro" id="IPR026147">
    <property type="entry name" value="Rab3GAP1_conserved"/>
</dbReference>
<evidence type="ECO:0000256" key="4">
    <source>
        <dbReference type="ARBA" id="ARBA00022468"/>
    </source>
</evidence>
<dbReference type="OrthoDB" id="17346at2759"/>
<evidence type="ECO:0000256" key="3">
    <source>
        <dbReference type="ARBA" id="ARBA00015817"/>
    </source>
</evidence>
<gene>
    <name evidence="8" type="ORF">FNF27_00133</name>
</gene>
<keyword evidence="4" id="KW-0343">GTPase activation</keyword>
<sequence>MPRSAAQSLQSILLHTPGASVAAGLQAAVGSLASATSAFLRGADRLPTAEGVRRCMEVLFADEGPPSAAWLPSPPERASGASVCGSAPGDLISRFVVLAGRMAGVRGIAVLWRAFVSEIRERWHRTEPLPHVAVRPSQPVDLGQGLLAQKLMLLGWCTARLARGEAWEAALAAEAEARIASGAEVVRQGEGLDELRGRGSDVSSGASRGDGGDSDAGSQKDCSEGTAAVAEALPDPREIKEMRAGHRRQLPGMVLLRSRLAMFEPETQPSSAFTEDTLLEHQALLMKMGSDADATAHRAGMHAAGLRSDMAAFKAANPTCCFADFVRWHSPNDWVAPRDAAAQSAPPASAAGAGGDASGCGGKGAACGAALEAGSDSAGDATPEADEASDPVGEAEDRISPRRLDGRLSSRFPGCVAAVAGVDDVCAGWAHATPVAGSPPLVAPPSTPGAAGEQGSIWMRAWAESDAAPVSRQRPVVNVEAHAEQALHYLETLTLQELLPMLFAVSASNAAHVLDHAVEGVAERSPECTWRASLARRALRECCEAASAIALAESAGEHADDAARAALMSGSPAGARGRALRGFGSPARQRKALRTLEQRGRVHDFFGAAYAAVCAVADAETALARFTALCHHLDTPQSRGAMAWRAADAELSVPGSPSSMRRPEAQATSIAAVALLCGGCVVGPLSAENSREAAIIAALADDALRQDAAYLPDALEGGHLSARVRHLVPQAQTEQAAVAYLGPDEDEDDWAGEGPVDQARAAELALDDEDGSEEAAGTSPPRAALPRLGSSLIAGRSESAIQIIAKALEGRGMPGLTAAKPSERLCVAVRLAASEAAVVSCAPVALECEARGLPHVSALEVLAPTEHPRGGPGLVYLCATQSAVRVSANQPDDLA</sequence>
<dbReference type="GO" id="GO:0005096">
    <property type="term" value="F:GTPase activator activity"/>
    <property type="evidence" value="ECO:0007669"/>
    <property type="project" value="UniProtKB-KW"/>
</dbReference>
<dbReference type="PANTHER" id="PTHR21422">
    <property type="entry name" value="RAB3 GTPASE-ACTIVATING PROTEIN CATALYTIC SUBUNIT"/>
    <property type="match status" value="1"/>
</dbReference>
<dbReference type="GO" id="GO:0005737">
    <property type="term" value="C:cytoplasm"/>
    <property type="evidence" value="ECO:0007669"/>
    <property type="project" value="UniProtKB-SubCell"/>
</dbReference>
<protein>
    <recommendedName>
        <fullName evidence="3">Rab3 GTPase-activating protein catalytic subunit</fullName>
    </recommendedName>
</protein>
<name>A0A5A8EQK0_CAFRO</name>
<comment type="subcellular location">
    <subcellularLocation>
        <location evidence="1">Cytoplasm</location>
    </subcellularLocation>
</comment>
<evidence type="ECO:0000256" key="2">
    <source>
        <dbReference type="ARBA" id="ARBA00008856"/>
    </source>
</evidence>
<evidence type="ECO:0000313" key="9">
    <source>
        <dbReference type="Proteomes" id="UP000322899"/>
    </source>
</evidence>
<evidence type="ECO:0000313" key="8">
    <source>
        <dbReference type="EMBL" id="KAA0178280.1"/>
    </source>
</evidence>
<feature type="domain" description="Rab3GAP catalytic subunit conserved" evidence="7">
    <location>
        <begin position="241"/>
        <end position="343"/>
    </location>
</feature>
<dbReference type="PANTHER" id="PTHR21422:SF9">
    <property type="entry name" value="RAB3 GTPASE-ACTIVATING PROTEIN CATALYTIC SUBUNIT"/>
    <property type="match status" value="1"/>
</dbReference>
<comment type="similarity">
    <text evidence="2">Belongs to the Rab3-GAP catalytic subunit family.</text>
</comment>
<feature type="compositionally biased region" description="Low complexity" evidence="6">
    <location>
        <begin position="340"/>
        <end position="351"/>
    </location>
</feature>
<dbReference type="AlphaFoldDB" id="A0A5A8EQK0"/>
<comment type="caution">
    <text evidence="8">The sequence shown here is derived from an EMBL/GenBank/DDBJ whole genome shotgun (WGS) entry which is preliminary data.</text>
</comment>
<keyword evidence="5" id="KW-0963">Cytoplasm</keyword>
<accession>A0A5A8EQK0</accession>
<feature type="region of interest" description="Disordered" evidence="6">
    <location>
        <begin position="338"/>
        <end position="357"/>
    </location>
</feature>
<dbReference type="Proteomes" id="UP000322899">
    <property type="component" value="Unassembled WGS sequence"/>
</dbReference>
<reference evidence="8 9" key="1">
    <citation type="submission" date="2019-07" db="EMBL/GenBank/DDBJ databases">
        <title>Genomes of Cafeteria roenbergensis.</title>
        <authorList>
            <person name="Fischer M.G."/>
            <person name="Hackl T."/>
            <person name="Roman M."/>
        </authorList>
    </citation>
    <scope>NUCLEOTIDE SEQUENCE [LARGE SCALE GENOMIC DNA]</scope>
    <source>
        <strain evidence="8 9">E4-10P</strain>
    </source>
</reference>
<evidence type="ECO:0000256" key="5">
    <source>
        <dbReference type="ARBA" id="ARBA00022490"/>
    </source>
</evidence>
<evidence type="ECO:0000256" key="1">
    <source>
        <dbReference type="ARBA" id="ARBA00004496"/>
    </source>
</evidence>